<protein>
    <submittedName>
        <fullName evidence="2">Uncharacterized protein</fullName>
    </submittedName>
</protein>
<dbReference type="AlphaFoldDB" id="M7Z590"/>
<organism evidence="2">
    <name type="scientific">Triticum urartu</name>
    <name type="common">Red wild einkorn</name>
    <name type="synonym">Crithodium urartu</name>
    <dbReference type="NCBI Taxonomy" id="4572"/>
    <lineage>
        <taxon>Eukaryota</taxon>
        <taxon>Viridiplantae</taxon>
        <taxon>Streptophyta</taxon>
        <taxon>Embryophyta</taxon>
        <taxon>Tracheophyta</taxon>
        <taxon>Spermatophyta</taxon>
        <taxon>Magnoliopsida</taxon>
        <taxon>Liliopsida</taxon>
        <taxon>Poales</taxon>
        <taxon>Poaceae</taxon>
        <taxon>BOP clade</taxon>
        <taxon>Pooideae</taxon>
        <taxon>Triticodae</taxon>
        <taxon>Triticeae</taxon>
        <taxon>Triticinae</taxon>
        <taxon>Triticum</taxon>
    </lineage>
</organism>
<proteinExistence type="predicted"/>
<feature type="compositionally biased region" description="Basic and acidic residues" evidence="1">
    <location>
        <begin position="70"/>
        <end position="79"/>
    </location>
</feature>
<sequence length="79" mass="8144">MAAHDASPCSTAAHGMAVAKTAVASTHPGPALCGTARSAQPTAWPPSLRCHSSRRDMDDSGQLQAHSMKTSKEDLQSAT</sequence>
<evidence type="ECO:0000313" key="2">
    <source>
        <dbReference type="EMBL" id="EMS54716.1"/>
    </source>
</evidence>
<dbReference type="EMBL" id="KD179022">
    <property type="protein sequence ID" value="EMS54716.1"/>
    <property type="molecule type" value="Genomic_DNA"/>
</dbReference>
<reference evidence="2" key="1">
    <citation type="journal article" date="2013" name="Nature">
        <title>Draft genome of the wheat A-genome progenitor Triticum urartu.</title>
        <authorList>
            <person name="Ling H.Q."/>
            <person name="Zhao S."/>
            <person name="Liu D."/>
            <person name="Wang J."/>
            <person name="Sun H."/>
            <person name="Zhang C."/>
            <person name="Fan H."/>
            <person name="Li D."/>
            <person name="Dong L."/>
            <person name="Tao Y."/>
            <person name="Gao C."/>
            <person name="Wu H."/>
            <person name="Li Y."/>
            <person name="Cui Y."/>
            <person name="Guo X."/>
            <person name="Zheng S."/>
            <person name="Wang B."/>
            <person name="Yu K."/>
            <person name="Liang Q."/>
            <person name="Yang W."/>
            <person name="Lou X."/>
            <person name="Chen J."/>
            <person name="Feng M."/>
            <person name="Jian J."/>
            <person name="Zhang X."/>
            <person name="Luo G."/>
            <person name="Jiang Y."/>
            <person name="Liu J."/>
            <person name="Wang Z."/>
            <person name="Sha Y."/>
            <person name="Zhang B."/>
            <person name="Wu H."/>
            <person name="Tang D."/>
            <person name="Shen Q."/>
            <person name="Xue P."/>
            <person name="Zou S."/>
            <person name="Wang X."/>
            <person name="Liu X."/>
            <person name="Wang F."/>
            <person name="Yang Y."/>
            <person name="An X."/>
            <person name="Dong Z."/>
            <person name="Zhang K."/>
            <person name="Zhang X."/>
            <person name="Luo M.C."/>
            <person name="Dvorak J."/>
            <person name="Tong Y."/>
            <person name="Wang J."/>
            <person name="Yang H."/>
            <person name="Li Z."/>
            <person name="Wang D."/>
            <person name="Zhang A."/>
            <person name="Wang J."/>
        </authorList>
    </citation>
    <scope>NUCLEOTIDE SEQUENCE</scope>
</reference>
<feature type="region of interest" description="Disordered" evidence="1">
    <location>
        <begin position="26"/>
        <end position="79"/>
    </location>
</feature>
<evidence type="ECO:0000256" key="1">
    <source>
        <dbReference type="SAM" id="MobiDB-lite"/>
    </source>
</evidence>
<gene>
    <name evidence="2" type="ORF">TRIUR3_17534</name>
</gene>
<name>M7Z590_TRIUA</name>
<accession>M7Z590</accession>